<dbReference type="EMBL" id="CP003096">
    <property type="protein sequence ID" value="AER67533.1"/>
    <property type="molecule type" value="Genomic_DNA"/>
</dbReference>
<dbReference type="Pfam" id="PF00132">
    <property type="entry name" value="Hexapep"/>
    <property type="match status" value="1"/>
</dbReference>
<evidence type="ECO:0000256" key="2">
    <source>
        <dbReference type="ARBA" id="ARBA00022679"/>
    </source>
</evidence>
<keyword evidence="5" id="KW-1185">Reference proteome</keyword>
<dbReference type="KEGG" id="tli:Tlie_1821"/>
<dbReference type="Gene3D" id="2.160.10.10">
    <property type="entry name" value="Hexapeptide repeat proteins"/>
    <property type="match status" value="1"/>
</dbReference>
<reference evidence="4 5" key="2">
    <citation type="journal article" date="2012" name="Stand. Genomic Sci.">
        <title>Genome sequence of the moderately thermophilic, amino-acid-degrading and sulfur-reducing bacterium Thermovirga lienii type strain (Cas60314(T)).</title>
        <authorList>
            <person name="Goker M."/>
            <person name="Saunders E."/>
            <person name="Lapidus A."/>
            <person name="Nolan M."/>
            <person name="Lucas S."/>
            <person name="Hammon N."/>
            <person name="Deshpande S."/>
            <person name="Cheng J.F."/>
            <person name="Han C."/>
            <person name="Tapia R."/>
            <person name="Goodwin L.A."/>
            <person name="Pitluck S."/>
            <person name="Liolios K."/>
            <person name="Mavromatis K."/>
            <person name="Pagani I."/>
            <person name="Ivanova N."/>
            <person name="Mikhailova N."/>
            <person name="Pati A."/>
            <person name="Chen A."/>
            <person name="Palaniappan K."/>
            <person name="Land M."/>
            <person name="Chang Y.J."/>
            <person name="Jeffries C.D."/>
            <person name="Brambilla E.M."/>
            <person name="Rohde M."/>
            <person name="Spring S."/>
            <person name="Detter J.C."/>
            <person name="Woyke T."/>
            <person name="Bristow J."/>
            <person name="Eisen J.A."/>
            <person name="Markowitz V."/>
            <person name="Hugenholtz P."/>
            <person name="Kyrpides N.C."/>
            <person name="Klenk H.P."/>
        </authorList>
    </citation>
    <scope>NUCLEOTIDE SEQUENCE [LARGE SCALE GENOMIC DNA]</scope>
    <source>
        <strain evidence="5">ATCC BAA-1197 / DSM 17291 / Cas60314</strain>
    </source>
</reference>
<dbReference type="HOGENOM" id="CLU_051638_7_4_0"/>
<keyword evidence="3" id="KW-0812">Transmembrane</keyword>
<keyword evidence="2" id="KW-0808">Transferase</keyword>
<reference evidence="5" key="1">
    <citation type="submission" date="2011-10" db="EMBL/GenBank/DDBJ databases">
        <title>The complete genome of chromosome of Thermovirga lienii DSM 17291.</title>
        <authorList>
            <consortium name="US DOE Joint Genome Institute (JGI-PGF)"/>
            <person name="Lucas S."/>
            <person name="Copeland A."/>
            <person name="Lapidus A."/>
            <person name="Glavina del Rio T."/>
            <person name="Dalin E."/>
            <person name="Tice H."/>
            <person name="Bruce D."/>
            <person name="Goodwin L."/>
            <person name="Pitluck S."/>
            <person name="Peters L."/>
            <person name="Mikhailova N."/>
            <person name="Saunders E."/>
            <person name="Kyrpides N."/>
            <person name="Mavromatis K."/>
            <person name="Ivanova N."/>
            <person name="Last F.I."/>
            <person name="Brettin T."/>
            <person name="Detter J.C."/>
            <person name="Han C."/>
            <person name="Larimer F."/>
            <person name="Land M."/>
            <person name="Hauser L."/>
            <person name="Markowitz V."/>
            <person name="Cheng J.-F."/>
            <person name="Hugenholtz P."/>
            <person name="Woyke T."/>
            <person name="Wu D."/>
            <person name="Spring S."/>
            <person name="Schroeder M."/>
            <person name="Brambilla E.-M."/>
            <person name="Klenk H.-P."/>
            <person name="Eisen J.A."/>
        </authorList>
    </citation>
    <scope>NUCLEOTIDE SEQUENCE [LARGE SCALE GENOMIC DNA]</scope>
    <source>
        <strain evidence="5">ATCC BAA-1197 / DSM 17291 / Cas60314</strain>
    </source>
</reference>
<dbReference type="SUPFAM" id="SSF51161">
    <property type="entry name" value="Trimeric LpxA-like enzymes"/>
    <property type="match status" value="1"/>
</dbReference>
<keyword evidence="3" id="KW-1133">Transmembrane helix</keyword>
<organism evidence="4 5">
    <name type="scientific">Thermovirga lienii (strain ATCC BAA-1197 / DSM 17291 / Cas60314)</name>
    <dbReference type="NCBI Taxonomy" id="580340"/>
    <lineage>
        <taxon>Bacteria</taxon>
        <taxon>Thermotogati</taxon>
        <taxon>Synergistota</taxon>
        <taxon>Synergistia</taxon>
        <taxon>Synergistales</taxon>
        <taxon>Thermovirgaceae</taxon>
        <taxon>Thermovirga</taxon>
    </lineage>
</organism>
<evidence type="ECO:0008006" key="6">
    <source>
        <dbReference type="Google" id="ProtNLM"/>
    </source>
</evidence>
<dbReference type="AlphaFoldDB" id="G7V8Z9"/>
<sequence length="193" mass="22212">MRYRFRYKLRRFVIMYLVIPIIRLIGYIIYDNKYLTGKWFEVYNTGWKWVLRGLWYQKILGFNRNIPFPVCPFTKIMDYRNIHFNNDDLNNFQSPGCYFQCGKGHIYIGHGTYIRPNVGIITANHNPYNLDEHLSAKDVVIGEKCWIGMNSVILPGVILGNQTIVAAGSVVTKSFPGGKCVIGGVPAKLIKEL</sequence>
<dbReference type="GO" id="GO:0008374">
    <property type="term" value="F:O-acyltransferase activity"/>
    <property type="evidence" value="ECO:0007669"/>
    <property type="project" value="TreeGrafter"/>
</dbReference>
<dbReference type="Proteomes" id="UP000005868">
    <property type="component" value="Chromosome"/>
</dbReference>
<name>G7V8Z9_THELD</name>
<dbReference type="eggNOG" id="COG0110">
    <property type="taxonomic scope" value="Bacteria"/>
</dbReference>
<dbReference type="PANTHER" id="PTHR23416:SF23">
    <property type="entry name" value="ACETYLTRANSFERASE C18B11.09C-RELATED"/>
    <property type="match status" value="1"/>
</dbReference>
<evidence type="ECO:0000256" key="1">
    <source>
        <dbReference type="ARBA" id="ARBA00007274"/>
    </source>
</evidence>
<evidence type="ECO:0000313" key="5">
    <source>
        <dbReference type="Proteomes" id="UP000005868"/>
    </source>
</evidence>
<feature type="transmembrane region" description="Helical" evidence="3">
    <location>
        <begin position="12"/>
        <end position="30"/>
    </location>
</feature>
<dbReference type="InterPro" id="IPR051159">
    <property type="entry name" value="Hexapeptide_acetyltransf"/>
</dbReference>
<dbReference type="GO" id="GO:0005829">
    <property type="term" value="C:cytosol"/>
    <property type="evidence" value="ECO:0007669"/>
    <property type="project" value="TreeGrafter"/>
</dbReference>
<protein>
    <recommendedName>
        <fullName evidence="6">Transferase hexapeptide repeat containing protein</fullName>
    </recommendedName>
</protein>
<accession>G7V8Z9</accession>
<dbReference type="CDD" id="cd04647">
    <property type="entry name" value="LbH_MAT_like"/>
    <property type="match status" value="1"/>
</dbReference>
<dbReference type="InterPro" id="IPR001451">
    <property type="entry name" value="Hexapep"/>
</dbReference>
<dbReference type="OrthoDB" id="9812571at2"/>
<comment type="similarity">
    <text evidence="1">Belongs to the transferase hexapeptide repeat family.</text>
</comment>
<gene>
    <name evidence="4" type="ordered locus">Tlie_1821</name>
</gene>
<dbReference type="STRING" id="580340.Tlie_1821"/>
<dbReference type="InterPro" id="IPR011004">
    <property type="entry name" value="Trimer_LpxA-like_sf"/>
</dbReference>
<proteinExistence type="inferred from homology"/>
<evidence type="ECO:0000256" key="3">
    <source>
        <dbReference type="SAM" id="Phobius"/>
    </source>
</evidence>
<keyword evidence="3" id="KW-0472">Membrane</keyword>
<dbReference type="PANTHER" id="PTHR23416">
    <property type="entry name" value="SIALIC ACID SYNTHASE-RELATED"/>
    <property type="match status" value="1"/>
</dbReference>
<evidence type="ECO:0000313" key="4">
    <source>
        <dbReference type="EMBL" id="AER67533.1"/>
    </source>
</evidence>